<evidence type="ECO:0000256" key="1">
    <source>
        <dbReference type="ARBA" id="ARBA00022729"/>
    </source>
</evidence>
<comment type="caution">
    <text evidence="5">The sequence shown here is derived from an EMBL/GenBank/DDBJ whole genome shotgun (WGS) entry which is preliminary data.</text>
</comment>
<reference evidence="5 6" key="1">
    <citation type="submission" date="2015-10" db="EMBL/GenBank/DDBJ databases">
        <title>Draft genome sequence of Streptomyces caeruleatus NRRL B-24802, type strain for the species Streptomyces caeruleatus.</title>
        <authorList>
            <person name="Ruckert C."/>
            <person name="Winkler A."/>
            <person name="Kalinowski J."/>
            <person name="Kampfer P."/>
            <person name="Glaeser S."/>
        </authorList>
    </citation>
    <scope>NUCLEOTIDE SEQUENCE [LARGE SCALE GENOMIC DNA]</scope>
    <source>
        <strain evidence="5 6">NRRL B-24802</strain>
    </source>
</reference>
<feature type="compositionally biased region" description="Polar residues" evidence="3">
    <location>
        <begin position="52"/>
        <end position="64"/>
    </location>
</feature>
<dbReference type="Gene3D" id="2.60.120.200">
    <property type="match status" value="3"/>
</dbReference>
<dbReference type="Pfam" id="PF13385">
    <property type="entry name" value="Laminin_G_3"/>
    <property type="match status" value="3"/>
</dbReference>
<dbReference type="NCBIfam" id="NF033679">
    <property type="entry name" value="DNRLRE_dom"/>
    <property type="match status" value="1"/>
</dbReference>
<feature type="region of interest" description="Disordered" evidence="3">
    <location>
        <begin position="254"/>
        <end position="312"/>
    </location>
</feature>
<dbReference type="EMBL" id="LMWY01000018">
    <property type="protein sequence ID" value="KUO03568.1"/>
    <property type="molecule type" value="Genomic_DNA"/>
</dbReference>
<evidence type="ECO:0000256" key="2">
    <source>
        <dbReference type="ARBA" id="ARBA00023157"/>
    </source>
</evidence>
<dbReference type="Proteomes" id="UP000053429">
    <property type="component" value="Unassembled WGS sequence"/>
</dbReference>
<keyword evidence="1" id="KW-0732">Signal</keyword>
<sequence length="1455" mass="154016">MKSSYRGVRCVSTEGKSRRRVVGGALSVALGLGLVVALPPAATTSASAATPRQTSGQGTGNETLSEAEAMAKAKRTGTDVEIVSLRGESSEVYATPDGKLEAREHLRPVRARVDGAWQPIDTGLAKQADGTVAPGATTVRLEFSGGGDKPLVRMERAGRELALSWPTKLPAPELDGDTATYRNVLPDVDLRMGAQEDGFTQLLVVKSAAAAASPELKELRLKLSAQDLDVRETATGGLEAVDEAAGSTVFEAPRPVMWDSSPGKSATAAKSTAAAKPAGGAERAKATVAAGDAKAGPTGGSGAGADAGESGKLAPVGVELPTTGRELVLKPDSDVLKGPDTKYPVYIDPQWYSPKRSAWTMVSKYWASSPQWKFNGESTAGMGYCGWHYCQPYDTKRLFYRIPVSKFAGRSILSAEFVVRNTWSASCSDRGVQLWRTKGISSSTTWNSQNDSDFWIDHLKTESFAYGYDGCSAKDAEFDVRSAVQTAANGKWSTMTFGLRASSETDEYGWKRFSDDAFLRVKYNRPPSQIKMSQLTAEYGGTCKKPTSPARVRTLGKVYANNVTDPDGDNIAVQFQAKWDSGDGKGLIARWKPALTSYKKSGSDFSITLPSVTANKTVHWYTRSYDGGQYSPWSYTGDPTGCYFVYDTKVPKAPTIASGEYPASDPENPEDPWYDGVGKYGFFDIDSPETDVTKYWFGINGDPTSKNTLSTSSGALRTADVLPAKPGLNFITAQAFDSAGNDSEIRTYQFRVKAGQPERATWQLDEGAGASAAQGSAPQRTAELRGGVTLGVAGAKGSAASFDGVDDYAVTDIPTVDTSTGFSVSAWAKLSAMPDHAAIIAAQPGNHSPGFELYYSKTYDRWAFNQYTSDTASAGIVRAMQASPGGVKAGEWTHLVGSYSSTSDEMNLYVNGQLAGTTTYDSPWDARRGLQIGAGSYSGQPGSFFPGAIDELQIFDKPVSSGEVTRLYGKDSLISGRSARAVFPLDEQATDSAGNATTVLTGAAEVASATFSGGVTPGQTGIAGKALTLDGTDDYASTGRPLLNNQRSFAVSAWAKLPKTKPDHAAVVVTQAGTHRPGLELYYSKTYDRWAVNQYSADTSTATPIRAMQADGQTAYGDTWTHLVGVHDTVANKLTLYVNGVKAGETDIQAGWYAGGAVQIGAGSYDGAPGSFFAGQIDEVSLFDRPVSADEVRQMFRQRPLVKGRWLLDTVATGTPATSPDASADNRALTVGGGAQIGNAWVDDGALQLDGVDDHAATATPVLDTTASFTVMGWATAAGAPTRSAAVLSAPGTSNSAFAIRHVPAAEGEAGAGRWQISLPDSDAAGANVVRTENQQFYDARDWNHLALVYDGFAKEARLYVNGQLEEVACADDDGDGESDDTTCADRLSWSENVLTYKATGGLQIGRARTAGAWGEYWPGAIDDVWAFQGTLSDSQIAHLSLGMPGVATEVPGTD</sequence>
<name>A0A101U3L3_9ACTN</name>
<feature type="region of interest" description="Disordered" evidence="3">
    <location>
        <begin position="44"/>
        <end position="75"/>
    </location>
</feature>
<feature type="domain" description="LamG-like jellyroll fold" evidence="4">
    <location>
        <begin position="1047"/>
        <end position="1190"/>
    </location>
</feature>
<evidence type="ECO:0000256" key="3">
    <source>
        <dbReference type="SAM" id="MobiDB-lite"/>
    </source>
</evidence>
<evidence type="ECO:0000313" key="6">
    <source>
        <dbReference type="Proteomes" id="UP000053429"/>
    </source>
</evidence>
<accession>A0A101U3L3</accession>
<keyword evidence="6" id="KW-1185">Reference proteome</keyword>
<proteinExistence type="predicted"/>
<dbReference type="PANTHER" id="PTHR46943">
    <property type="entry name" value="PENTRAXIN-RELATED PROTEIN PTX3"/>
    <property type="match status" value="1"/>
</dbReference>
<gene>
    <name evidence="5" type="ORF">AQJ67_16960</name>
</gene>
<dbReference type="InterPro" id="IPR013320">
    <property type="entry name" value="ConA-like_dom_sf"/>
</dbReference>
<feature type="domain" description="LamG-like jellyroll fold" evidence="4">
    <location>
        <begin position="1267"/>
        <end position="1435"/>
    </location>
</feature>
<dbReference type="InterPro" id="IPR042837">
    <property type="entry name" value="PTX3"/>
</dbReference>
<dbReference type="STRING" id="661399.AQJ67_16960"/>
<protein>
    <recommendedName>
        <fullName evidence="4">LamG-like jellyroll fold domain-containing protein</fullName>
    </recommendedName>
</protein>
<dbReference type="SMART" id="SM00560">
    <property type="entry name" value="LamGL"/>
    <property type="match status" value="3"/>
</dbReference>
<keyword evidence="2" id="KW-1015">Disulfide bond</keyword>
<feature type="compositionally biased region" description="Low complexity" evidence="3">
    <location>
        <begin position="260"/>
        <end position="296"/>
    </location>
</feature>
<dbReference type="InterPro" id="IPR006558">
    <property type="entry name" value="LamG-like"/>
</dbReference>
<dbReference type="PANTHER" id="PTHR46943:SF1">
    <property type="entry name" value="PENTRAXIN-RELATED PROTEIN PTX3"/>
    <property type="match status" value="1"/>
</dbReference>
<feature type="domain" description="LamG-like jellyroll fold" evidence="4">
    <location>
        <begin position="820"/>
        <end position="962"/>
    </location>
</feature>
<evidence type="ECO:0000259" key="4">
    <source>
        <dbReference type="SMART" id="SM00560"/>
    </source>
</evidence>
<dbReference type="GO" id="GO:0006955">
    <property type="term" value="P:immune response"/>
    <property type="evidence" value="ECO:0007669"/>
    <property type="project" value="InterPro"/>
</dbReference>
<dbReference type="SUPFAM" id="SSF49899">
    <property type="entry name" value="Concanavalin A-like lectins/glucanases"/>
    <property type="match status" value="3"/>
</dbReference>
<evidence type="ECO:0000313" key="5">
    <source>
        <dbReference type="EMBL" id="KUO03568.1"/>
    </source>
</evidence>
<organism evidence="5 6">
    <name type="scientific">Streptomyces caeruleatus</name>
    <dbReference type="NCBI Taxonomy" id="661399"/>
    <lineage>
        <taxon>Bacteria</taxon>
        <taxon>Bacillati</taxon>
        <taxon>Actinomycetota</taxon>
        <taxon>Actinomycetes</taxon>
        <taxon>Kitasatosporales</taxon>
        <taxon>Streptomycetaceae</taxon>
        <taxon>Streptomyces</taxon>
    </lineage>
</organism>